<sequence length="67" mass="7048">MDWTLGRALAALVGGIVVTTATVAVVSGNPVASYVLNRNFALGTACMLLGVVLIWYQRPDPDEEPSS</sequence>
<evidence type="ECO:0000313" key="2">
    <source>
        <dbReference type="EMBL" id="MFC4986652.1"/>
    </source>
</evidence>
<dbReference type="AlphaFoldDB" id="A0ABD5QAE9"/>
<organism evidence="2 3">
    <name type="scientific">Saliphagus infecundisoli</name>
    <dbReference type="NCBI Taxonomy" id="1849069"/>
    <lineage>
        <taxon>Archaea</taxon>
        <taxon>Methanobacteriati</taxon>
        <taxon>Methanobacteriota</taxon>
        <taxon>Stenosarchaea group</taxon>
        <taxon>Halobacteria</taxon>
        <taxon>Halobacteriales</taxon>
        <taxon>Natrialbaceae</taxon>
        <taxon>Saliphagus</taxon>
    </lineage>
</organism>
<evidence type="ECO:0000256" key="1">
    <source>
        <dbReference type="SAM" id="Phobius"/>
    </source>
</evidence>
<reference evidence="2 3" key="1">
    <citation type="journal article" date="2019" name="Int. J. Syst. Evol. Microbiol.">
        <title>The Global Catalogue of Microorganisms (GCM) 10K type strain sequencing project: providing services to taxonomists for standard genome sequencing and annotation.</title>
        <authorList>
            <consortium name="The Broad Institute Genomics Platform"/>
            <consortium name="The Broad Institute Genome Sequencing Center for Infectious Disease"/>
            <person name="Wu L."/>
            <person name="Ma J."/>
        </authorList>
    </citation>
    <scope>NUCLEOTIDE SEQUENCE [LARGE SCALE GENOMIC DNA]</scope>
    <source>
        <strain evidence="2 3">CGMCC 1.15824</strain>
    </source>
</reference>
<keyword evidence="1" id="KW-0472">Membrane</keyword>
<comment type="caution">
    <text evidence="2">The sequence shown here is derived from an EMBL/GenBank/DDBJ whole genome shotgun (WGS) entry which is preliminary data.</text>
</comment>
<dbReference type="RefSeq" id="WP_224827593.1">
    <property type="nucleotide sequence ID" value="NZ_JAIVEF010000002.1"/>
</dbReference>
<proteinExistence type="predicted"/>
<gene>
    <name evidence="2" type="ORF">ACFPFO_02430</name>
</gene>
<accession>A0ABD5QAE9</accession>
<protein>
    <submittedName>
        <fullName evidence="2">Uncharacterized protein</fullName>
    </submittedName>
</protein>
<feature type="transmembrane region" description="Helical" evidence="1">
    <location>
        <begin position="40"/>
        <end position="56"/>
    </location>
</feature>
<dbReference type="EMBL" id="JBHSJG010000006">
    <property type="protein sequence ID" value="MFC4986652.1"/>
    <property type="molecule type" value="Genomic_DNA"/>
</dbReference>
<keyword evidence="3" id="KW-1185">Reference proteome</keyword>
<evidence type="ECO:0000313" key="3">
    <source>
        <dbReference type="Proteomes" id="UP001595925"/>
    </source>
</evidence>
<keyword evidence="1" id="KW-1133">Transmembrane helix</keyword>
<dbReference type="Proteomes" id="UP001595925">
    <property type="component" value="Unassembled WGS sequence"/>
</dbReference>
<keyword evidence="1" id="KW-0812">Transmembrane</keyword>
<name>A0ABD5QAE9_9EURY</name>